<dbReference type="PANTHER" id="PTHR35400">
    <property type="entry name" value="SLR1083 PROTEIN"/>
    <property type="match status" value="1"/>
</dbReference>
<evidence type="ECO:0000313" key="2">
    <source>
        <dbReference type="EMBL" id="RSD13669.1"/>
    </source>
</evidence>
<dbReference type="InterPro" id="IPR008538">
    <property type="entry name" value="Uma2"/>
</dbReference>
<dbReference type="PANTHER" id="PTHR35400:SF3">
    <property type="entry name" value="SLL1072 PROTEIN"/>
    <property type="match status" value="1"/>
</dbReference>
<evidence type="ECO:0000259" key="1">
    <source>
        <dbReference type="Pfam" id="PF05685"/>
    </source>
</evidence>
<evidence type="ECO:0000313" key="3">
    <source>
        <dbReference type="Proteomes" id="UP000267081"/>
    </source>
</evidence>
<reference evidence="2 3" key="1">
    <citation type="submission" date="2018-12" db="EMBL/GenBank/DDBJ databases">
        <title>Amycolatopsis eburnea sp. nov. actinomycete associate with arbuscular mycorrhiza fungal spore.</title>
        <authorList>
            <person name="Lumyong S."/>
            <person name="Chaiya L."/>
        </authorList>
    </citation>
    <scope>NUCLEOTIDE SEQUENCE [LARGE SCALE GENOMIC DNA]</scope>
    <source>
        <strain evidence="2 3">GLM-1</strain>
    </source>
</reference>
<dbReference type="OrthoDB" id="5524117at2"/>
<keyword evidence="2" id="KW-0378">Hydrolase</keyword>
<organism evidence="2 3">
    <name type="scientific">Amycolatopsis eburnea</name>
    <dbReference type="NCBI Taxonomy" id="2267691"/>
    <lineage>
        <taxon>Bacteria</taxon>
        <taxon>Bacillati</taxon>
        <taxon>Actinomycetota</taxon>
        <taxon>Actinomycetes</taxon>
        <taxon>Pseudonocardiales</taxon>
        <taxon>Pseudonocardiaceae</taxon>
        <taxon>Amycolatopsis</taxon>
    </lineage>
</organism>
<protein>
    <submittedName>
        <fullName evidence="2">Uma2 family endonuclease</fullName>
    </submittedName>
</protein>
<dbReference type="Gene3D" id="3.90.1570.10">
    <property type="entry name" value="tt1808, chain A"/>
    <property type="match status" value="1"/>
</dbReference>
<dbReference type="GO" id="GO:0004519">
    <property type="term" value="F:endonuclease activity"/>
    <property type="evidence" value="ECO:0007669"/>
    <property type="project" value="UniProtKB-KW"/>
</dbReference>
<comment type="caution">
    <text evidence="2">The sequence shown here is derived from an EMBL/GenBank/DDBJ whole genome shotgun (WGS) entry which is preliminary data.</text>
</comment>
<dbReference type="EMBL" id="RSEC01000058">
    <property type="protein sequence ID" value="RSD13669.1"/>
    <property type="molecule type" value="Genomic_DNA"/>
</dbReference>
<feature type="domain" description="Putative restriction endonuclease" evidence="1">
    <location>
        <begin position="18"/>
        <end position="170"/>
    </location>
</feature>
<dbReference type="AlphaFoldDB" id="A0A427T3Z4"/>
<name>A0A427T3Z4_9PSEU</name>
<dbReference type="SUPFAM" id="SSF52980">
    <property type="entry name" value="Restriction endonuclease-like"/>
    <property type="match status" value="1"/>
</dbReference>
<keyword evidence="3" id="KW-1185">Reference proteome</keyword>
<proteinExistence type="predicted"/>
<dbReference type="Pfam" id="PF05685">
    <property type="entry name" value="Uma2"/>
    <property type="match status" value="1"/>
</dbReference>
<gene>
    <name evidence="2" type="ORF">EIY87_28665</name>
</gene>
<keyword evidence="2" id="KW-0540">Nuclease</keyword>
<dbReference type="CDD" id="cd06260">
    <property type="entry name" value="DUF820-like"/>
    <property type="match status" value="1"/>
</dbReference>
<dbReference type="Proteomes" id="UP000267081">
    <property type="component" value="Unassembled WGS sequence"/>
</dbReference>
<keyword evidence="2" id="KW-0255">Endonuclease</keyword>
<accession>A0A427T3Z4</accession>
<sequence>MTALPDWMVLPPEGLSAEGYEALPEEVCRVIEIVDGAIVVNPAPRRPHQKIIRRMSYALEEACGAELAVEFAVDLRLRDVPLLNRRPDLVVYDASLDADTVLRPEHCSLVIEVMSPGSITADQTDKPAEYAAAGIPHFWRVENETDDVRGLTIFCYRLDPTTRVYTSTGAHKGKLAVSDPFDFAMDLADLL</sequence>
<dbReference type="InterPro" id="IPR011335">
    <property type="entry name" value="Restrct_endonuc-II-like"/>
</dbReference>
<dbReference type="RefSeq" id="WP_125312952.1">
    <property type="nucleotide sequence ID" value="NZ_RSEC01000058.1"/>
</dbReference>
<dbReference type="InterPro" id="IPR012296">
    <property type="entry name" value="Nuclease_put_TT1808"/>
</dbReference>